<dbReference type="Proteomes" id="UP000799776">
    <property type="component" value="Unassembled WGS sequence"/>
</dbReference>
<dbReference type="CDD" id="cd05269">
    <property type="entry name" value="TMR_SDR_a"/>
    <property type="match status" value="1"/>
</dbReference>
<dbReference type="InterPro" id="IPR008030">
    <property type="entry name" value="NmrA-like"/>
</dbReference>
<dbReference type="InterPro" id="IPR052718">
    <property type="entry name" value="NmrA-type_oxidoreductase"/>
</dbReference>
<dbReference type="PANTHER" id="PTHR47129">
    <property type="entry name" value="QUINONE OXIDOREDUCTASE 2"/>
    <property type="match status" value="1"/>
</dbReference>
<dbReference type="PANTHER" id="PTHR47129:SF1">
    <property type="entry name" value="NMRA-LIKE DOMAIN-CONTAINING PROTEIN"/>
    <property type="match status" value="1"/>
</dbReference>
<organism evidence="2 3">
    <name type="scientific">Saccharata proteae CBS 121410</name>
    <dbReference type="NCBI Taxonomy" id="1314787"/>
    <lineage>
        <taxon>Eukaryota</taxon>
        <taxon>Fungi</taxon>
        <taxon>Dikarya</taxon>
        <taxon>Ascomycota</taxon>
        <taxon>Pezizomycotina</taxon>
        <taxon>Dothideomycetes</taxon>
        <taxon>Dothideomycetes incertae sedis</taxon>
        <taxon>Botryosphaeriales</taxon>
        <taxon>Saccharataceae</taxon>
        <taxon>Saccharata</taxon>
    </lineage>
</organism>
<sequence>MAVKYLITGATGGLGQSILDTLLASIPASQIAASSTRPSAAAAFEKRGVQFRLIDFESPDTLNKAFADVENLFFVSTSEIDNKIRCQQHRNVVAAAKTSGIKHVYYSSLALGGFEDAWDVELQVAHLETEKLLKESGLTWTSVREGIYADAFPCFVNWFPTNPNQTLYLPADGQIAYALRSELGEATAKLMLAGGHANEIVLLTGPRTNSMADMVAVVNEVTSRNVTIEWVSDEEYIAKNSANDEGGKPEAFFRVWSSVLHGLQKGAAATASPLMGELLGREPLDGKSAARKLLEGNRDYTWHQNYAPVPKERSEERKDSLHEVQVV</sequence>
<proteinExistence type="predicted"/>
<dbReference type="SUPFAM" id="SSF51735">
    <property type="entry name" value="NAD(P)-binding Rossmann-fold domains"/>
    <property type="match status" value="1"/>
</dbReference>
<reference evidence="2" key="1">
    <citation type="journal article" date="2020" name="Stud. Mycol.">
        <title>101 Dothideomycetes genomes: a test case for predicting lifestyles and emergence of pathogens.</title>
        <authorList>
            <person name="Haridas S."/>
            <person name="Albert R."/>
            <person name="Binder M."/>
            <person name="Bloem J."/>
            <person name="Labutti K."/>
            <person name="Salamov A."/>
            <person name="Andreopoulos B."/>
            <person name="Baker S."/>
            <person name="Barry K."/>
            <person name="Bills G."/>
            <person name="Bluhm B."/>
            <person name="Cannon C."/>
            <person name="Castanera R."/>
            <person name="Culley D."/>
            <person name="Daum C."/>
            <person name="Ezra D."/>
            <person name="Gonzalez J."/>
            <person name="Henrissat B."/>
            <person name="Kuo A."/>
            <person name="Liang C."/>
            <person name="Lipzen A."/>
            <person name="Lutzoni F."/>
            <person name="Magnuson J."/>
            <person name="Mondo S."/>
            <person name="Nolan M."/>
            <person name="Ohm R."/>
            <person name="Pangilinan J."/>
            <person name="Park H.-J."/>
            <person name="Ramirez L."/>
            <person name="Alfaro M."/>
            <person name="Sun H."/>
            <person name="Tritt A."/>
            <person name="Yoshinaga Y."/>
            <person name="Zwiers L.-H."/>
            <person name="Turgeon B."/>
            <person name="Goodwin S."/>
            <person name="Spatafora J."/>
            <person name="Crous P."/>
            <person name="Grigoriev I."/>
        </authorList>
    </citation>
    <scope>NUCLEOTIDE SEQUENCE</scope>
    <source>
        <strain evidence="2">CBS 121410</strain>
    </source>
</reference>
<evidence type="ECO:0000313" key="2">
    <source>
        <dbReference type="EMBL" id="KAF2088044.1"/>
    </source>
</evidence>
<evidence type="ECO:0000259" key="1">
    <source>
        <dbReference type="Pfam" id="PF05368"/>
    </source>
</evidence>
<dbReference type="OrthoDB" id="419598at2759"/>
<dbReference type="InterPro" id="IPR036291">
    <property type="entry name" value="NAD(P)-bd_dom_sf"/>
</dbReference>
<keyword evidence="3" id="KW-1185">Reference proteome</keyword>
<feature type="domain" description="NmrA-like" evidence="1">
    <location>
        <begin position="6"/>
        <end position="236"/>
    </location>
</feature>
<dbReference type="EMBL" id="ML978718">
    <property type="protein sequence ID" value="KAF2088044.1"/>
    <property type="molecule type" value="Genomic_DNA"/>
</dbReference>
<comment type="caution">
    <text evidence="2">The sequence shown here is derived from an EMBL/GenBank/DDBJ whole genome shotgun (WGS) entry which is preliminary data.</text>
</comment>
<dbReference type="Gene3D" id="3.40.50.720">
    <property type="entry name" value="NAD(P)-binding Rossmann-like Domain"/>
    <property type="match status" value="1"/>
</dbReference>
<dbReference type="Pfam" id="PF05368">
    <property type="entry name" value="NmrA"/>
    <property type="match status" value="1"/>
</dbReference>
<dbReference type="Gene3D" id="3.90.25.10">
    <property type="entry name" value="UDP-galactose 4-epimerase, domain 1"/>
    <property type="match status" value="1"/>
</dbReference>
<gene>
    <name evidence="2" type="ORF">K490DRAFT_65325</name>
</gene>
<name>A0A9P4HU20_9PEZI</name>
<accession>A0A9P4HU20</accession>
<protein>
    <submittedName>
        <fullName evidence="2">NAD(P)-binding protein</fullName>
    </submittedName>
</protein>
<dbReference type="AlphaFoldDB" id="A0A9P4HU20"/>
<evidence type="ECO:0000313" key="3">
    <source>
        <dbReference type="Proteomes" id="UP000799776"/>
    </source>
</evidence>